<dbReference type="InterPro" id="IPR025889">
    <property type="entry name" value="GSP17M-like_dom"/>
</dbReference>
<evidence type="ECO:0000313" key="2">
    <source>
        <dbReference type="EMBL" id="RKN71252.1"/>
    </source>
</evidence>
<reference evidence="2 3" key="1">
    <citation type="journal article" date="2007" name="Int. J. Syst. Evol. Microbiol.">
        <title>Paenibacillus ginsengarvi sp. nov., isolated from soil from ginseng cultivation.</title>
        <authorList>
            <person name="Yoon M.H."/>
            <person name="Ten L.N."/>
            <person name="Im W.T."/>
        </authorList>
    </citation>
    <scope>NUCLEOTIDE SEQUENCE [LARGE SCALE GENOMIC DNA]</scope>
    <source>
        <strain evidence="2 3">KCTC 13059</strain>
    </source>
</reference>
<dbReference type="EMBL" id="RBAH01000029">
    <property type="protein sequence ID" value="RKN71252.1"/>
    <property type="molecule type" value="Genomic_DNA"/>
</dbReference>
<dbReference type="Proteomes" id="UP000282311">
    <property type="component" value="Unassembled WGS sequence"/>
</dbReference>
<dbReference type="Pfam" id="PF11181">
    <property type="entry name" value="YflT"/>
    <property type="match status" value="1"/>
</dbReference>
<gene>
    <name evidence="2" type="ORF">D7M11_29605</name>
</gene>
<dbReference type="AlphaFoldDB" id="A0A3B0BF16"/>
<name>A0A3B0BF16_9BACL</name>
<evidence type="ECO:0000259" key="1">
    <source>
        <dbReference type="Pfam" id="PF11181"/>
    </source>
</evidence>
<comment type="caution">
    <text evidence="2">The sequence shown here is derived from an EMBL/GenBank/DDBJ whole genome shotgun (WGS) entry which is preliminary data.</text>
</comment>
<keyword evidence="3" id="KW-1185">Reference proteome</keyword>
<protein>
    <submittedName>
        <fullName evidence="2">General stress protein</fullName>
    </submittedName>
</protein>
<feature type="domain" description="General stress protein 17M-like" evidence="1">
    <location>
        <begin position="6"/>
        <end position="101"/>
    </location>
</feature>
<evidence type="ECO:0000313" key="3">
    <source>
        <dbReference type="Proteomes" id="UP000282311"/>
    </source>
</evidence>
<sequence>MNEKVFVTVVDNGARAMEQVYSLRRQGYLPEDIYILAHDRNRTDDLAEAANVSTVSVEEEGIMQSMANWFRSRGDELRAKLMSMGCTQREADAYEYDMDRGKLIVMAKSRVPATRGL</sequence>
<proteinExistence type="predicted"/>
<accession>A0A3B0BF16</accession>
<organism evidence="2 3">
    <name type="scientific">Paenibacillus ginsengarvi</name>
    <dbReference type="NCBI Taxonomy" id="400777"/>
    <lineage>
        <taxon>Bacteria</taxon>
        <taxon>Bacillati</taxon>
        <taxon>Bacillota</taxon>
        <taxon>Bacilli</taxon>
        <taxon>Bacillales</taxon>
        <taxon>Paenibacillaceae</taxon>
        <taxon>Paenibacillus</taxon>
    </lineage>
</organism>
<dbReference type="OrthoDB" id="2353304at2"/>
<dbReference type="RefSeq" id="WP_120750886.1">
    <property type="nucleotide sequence ID" value="NZ_RBAH01000029.1"/>
</dbReference>